<dbReference type="AlphaFoldDB" id="A0A0J8V5H3"/>
<dbReference type="OrthoDB" id="5915569at2"/>
<feature type="signal peptide" evidence="1">
    <location>
        <begin position="1"/>
        <end position="26"/>
    </location>
</feature>
<gene>
    <name evidence="2" type="ORF">C9I94_21670</name>
</gene>
<dbReference type="EMBL" id="PYLZ01000015">
    <property type="protein sequence ID" value="PSW21689.1"/>
    <property type="molecule type" value="Genomic_DNA"/>
</dbReference>
<comment type="caution">
    <text evidence="2">The sequence shown here is derived from an EMBL/GenBank/DDBJ whole genome shotgun (WGS) entry which is preliminary data.</text>
</comment>
<evidence type="ECO:0008006" key="4">
    <source>
        <dbReference type="Google" id="ProtNLM"/>
    </source>
</evidence>
<sequence length="132" mass="14434">MSGVFFRTVSAAFISLAVLGVSALQACEPTWHNQVSVEQGALSLNDGKHAFTVNAEGKLYFGVHRVALNAEQQQVLLDYHQLMVADLTQASPVSASSEMNADLCQKIAKRQQQEQHIQSIIPALKAWRSVTL</sequence>
<protein>
    <recommendedName>
        <fullName evidence="4">DUF2884 domain-containing protein</fullName>
    </recommendedName>
</protein>
<organism evidence="2 3">
    <name type="scientific">Photobacterium swingsii</name>
    <dbReference type="NCBI Taxonomy" id="680026"/>
    <lineage>
        <taxon>Bacteria</taxon>
        <taxon>Pseudomonadati</taxon>
        <taxon>Pseudomonadota</taxon>
        <taxon>Gammaproteobacteria</taxon>
        <taxon>Vibrionales</taxon>
        <taxon>Vibrionaceae</taxon>
        <taxon>Photobacterium</taxon>
    </lineage>
</organism>
<dbReference type="PROSITE" id="PS51257">
    <property type="entry name" value="PROKAR_LIPOPROTEIN"/>
    <property type="match status" value="1"/>
</dbReference>
<feature type="chain" id="PRO_5030008974" description="DUF2884 domain-containing protein" evidence="1">
    <location>
        <begin position="27"/>
        <end position="132"/>
    </location>
</feature>
<evidence type="ECO:0000313" key="2">
    <source>
        <dbReference type="EMBL" id="PSW21689.1"/>
    </source>
</evidence>
<dbReference type="Proteomes" id="UP000240481">
    <property type="component" value="Unassembled WGS sequence"/>
</dbReference>
<name>A0A0J8V5H3_9GAMM</name>
<evidence type="ECO:0000256" key="1">
    <source>
        <dbReference type="SAM" id="SignalP"/>
    </source>
</evidence>
<keyword evidence="1" id="KW-0732">Signal</keyword>
<evidence type="ECO:0000313" key="3">
    <source>
        <dbReference type="Proteomes" id="UP000240481"/>
    </source>
</evidence>
<reference evidence="2 3" key="1">
    <citation type="submission" date="2018-01" db="EMBL/GenBank/DDBJ databases">
        <title>Whole genome sequencing of Histamine producing bacteria.</title>
        <authorList>
            <person name="Butler K."/>
        </authorList>
    </citation>
    <scope>NUCLEOTIDE SEQUENCE [LARGE SCALE GENOMIC DNA]</scope>
    <source>
        <strain evidence="2 3">DSM 24669</strain>
    </source>
</reference>
<accession>A0A0J8V5H3</accession>
<keyword evidence="3" id="KW-1185">Reference proteome</keyword>
<proteinExistence type="predicted"/>